<evidence type="ECO:0000313" key="1">
    <source>
        <dbReference type="EMBL" id="GKV03330.1"/>
    </source>
</evidence>
<name>A0AAV5IWZ8_9ROSI</name>
<protein>
    <submittedName>
        <fullName evidence="1">Uncharacterized protein</fullName>
    </submittedName>
</protein>
<dbReference type="EMBL" id="BPVZ01000020">
    <property type="protein sequence ID" value="GKV03330.1"/>
    <property type="molecule type" value="Genomic_DNA"/>
</dbReference>
<organism evidence="1 2">
    <name type="scientific">Rubroshorea leprosula</name>
    <dbReference type="NCBI Taxonomy" id="152421"/>
    <lineage>
        <taxon>Eukaryota</taxon>
        <taxon>Viridiplantae</taxon>
        <taxon>Streptophyta</taxon>
        <taxon>Embryophyta</taxon>
        <taxon>Tracheophyta</taxon>
        <taxon>Spermatophyta</taxon>
        <taxon>Magnoliopsida</taxon>
        <taxon>eudicotyledons</taxon>
        <taxon>Gunneridae</taxon>
        <taxon>Pentapetalae</taxon>
        <taxon>rosids</taxon>
        <taxon>malvids</taxon>
        <taxon>Malvales</taxon>
        <taxon>Dipterocarpaceae</taxon>
        <taxon>Rubroshorea</taxon>
    </lineage>
</organism>
<comment type="caution">
    <text evidence="1">The sequence shown here is derived from an EMBL/GenBank/DDBJ whole genome shotgun (WGS) entry which is preliminary data.</text>
</comment>
<evidence type="ECO:0000313" key="2">
    <source>
        <dbReference type="Proteomes" id="UP001054252"/>
    </source>
</evidence>
<reference evidence="1 2" key="1">
    <citation type="journal article" date="2021" name="Commun. Biol.">
        <title>The genome of Shorea leprosula (Dipterocarpaceae) highlights the ecological relevance of drought in aseasonal tropical rainforests.</title>
        <authorList>
            <person name="Ng K.K.S."/>
            <person name="Kobayashi M.J."/>
            <person name="Fawcett J.A."/>
            <person name="Hatakeyama M."/>
            <person name="Paape T."/>
            <person name="Ng C.H."/>
            <person name="Ang C.C."/>
            <person name="Tnah L.H."/>
            <person name="Lee C.T."/>
            <person name="Nishiyama T."/>
            <person name="Sese J."/>
            <person name="O'Brien M.J."/>
            <person name="Copetti D."/>
            <person name="Mohd Noor M.I."/>
            <person name="Ong R.C."/>
            <person name="Putra M."/>
            <person name="Sireger I.Z."/>
            <person name="Indrioko S."/>
            <person name="Kosugi Y."/>
            <person name="Izuno A."/>
            <person name="Isagi Y."/>
            <person name="Lee S.L."/>
            <person name="Shimizu K.K."/>
        </authorList>
    </citation>
    <scope>NUCLEOTIDE SEQUENCE [LARGE SCALE GENOMIC DNA]</scope>
    <source>
        <strain evidence="1">214</strain>
    </source>
</reference>
<dbReference type="Proteomes" id="UP001054252">
    <property type="component" value="Unassembled WGS sequence"/>
</dbReference>
<keyword evidence="2" id="KW-1185">Reference proteome</keyword>
<dbReference type="AlphaFoldDB" id="A0AAV5IWZ8"/>
<sequence length="57" mass="6473">MFTLAGKVVIAMPFKMVSLTLAPPVYLKKKNPIWLIQKEDLYLAKKWLMDSFSIGSA</sequence>
<gene>
    <name evidence="1" type="ORF">SLEP1_g15652</name>
</gene>
<proteinExistence type="predicted"/>
<accession>A0AAV5IWZ8</accession>